<dbReference type="SUPFAM" id="SSF54928">
    <property type="entry name" value="RNA-binding domain, RBD"/>
    <property type="match status" value="1"/>
</dbReference>
<name>A0AAV9JAF5_9PEZI</name>
<feature type="region of interest" description="Disordered" evidence="5">
    <location>
        <begin position="325"/>
        <end position="640"/>
    </location>
</feature>
<dbReference type="Gene3D" id="3.30.70.330">
    <property type="match status" value="1"/>
</dbReference>
<feature type="compositionally biased region" description="Basic and acidic residues" evidence="5">
    <location>
        <begin position="576"/>
        <end position="602"/>
    </location>
</feature>
<dbReference type="GO" id="GO:0006396">
    <property type="term" value="P:RNA processing"/>
    <property type="evidence" value="ECO:0007669"/>
    <property type="project" value="InterPro"/>
</dbReference>
<dbReference type="GO" id="GO:1990904">
    <property type="term" value="C:ribonucleoprotein complex"/>
    <property type="evidence" value="ECO:0007669"/>
    <property type="project" value="InterPro"/>
</dbReference>
<evidence type="ECO:0000256" key="1">
    <source>
        <dbReference type="ARBA" id="ARBA00004123"/>
    </source>
</evidence>
<evidence type="ECO:0000256" key="2">
    <source>
        <dbReference type="ARBA" id="ARBA00022884"/>
    </source>
</evidence>
<feature type="compositionally biased region" description="Basic and acidic residues" evidence="5">
    <location>
        <begin position="383"/>
        <end position="465"/>
    </location>
</feature>
<evidence type="ECO:0000256" key="5">
    <source>
        <dbReference type="SAM" id="MobiDB-lite"/>
    </source>
</evidence>
<dbReference type="Proteomes" id="UP001324427">
    <property type="component" value="Unassembled WGS sequence"/>
</dbReference>
<keyword evidence="3" id="KW-0539">Nucleus</keyword>
<feature type="compositionally biased region" description="Basic and acidic residues" evidence="5">
    <location>
        <begin position="348"/>
        <end position="375"/>
    </location>
</feature>
<dbReference type="EMBL" id="JAVFHQ010000048">
    <property type="protein sequence ID" value="KAK4541779.1"/>
    <property type="molecule type" value="Genomic_DNA"/>
</dbReference>
<dbReference type="CDD" id="cd12291">
    <property type="entry name" value="RRM1_La"/>
    <property type="match status" value="1"/>
</dbReference>
<keyword evidence="2 4" id="KW-0694">RNA-binding</keyword>
<dbReference type="InterPro" id="IPR035979">
    <property type="entry name" value="RBD_domain_sf"/>
</dbReference>
<dbReference type="PANTHER" id="PTHR22792">
    <property type="entry name" value="LUPUS LA PROTEIN-RELATED"/>
    <property type="match status" value="1"/>
</dbReference>
<evidence type="ECO:0000313" key="9">
    <source>
        <dbReference type="Proteomes" id="UP001324427"/>
    </source>
</evidence>
<dbReference type="GO" id="GO:0003729">
    <property type="term" value="F:mRNA binding"/>
    <property type="evidence" value="ECO:0007669"/>
    <property type="project" value="TreeGrafter"/>
</dbReference>
<dbReference type="InterPro" id="IPR012677">
    <property type="entry name" value="Nucleotide-bd_a/b_plait_sf"/>
</dbReference>
<comment type="caution">
    <text evidence="8">The sequence shown here is derived from an EMBL/GenBank/DDBJ whole genome shotgun (WGS) entry which is preliminary data.</text>
</comment>
<dbReference type="PANTHER" id="PTHR22792:SF140">
    <property type="entry name" value="ACHILLES, ISOFORM A"/>
    <property type="match status" value="1"/>
</dbReference>
<dbReference type="SMART" id="SM00715">
    <property type="entry name" value="LA"/>
    <property type="match status" value="1"/>
</dbReference>
<feature type="region of interest" description="Disordered" evidence="5">
    <location>
        <begin position="1"/>
        <end position="141"/>
    </location>
</feature>
<dbReference type="InterPro" id="IPR000504">
    <property type="entry name" value="RRM_dom"/>
</dbReference>
<evidence type="ECO:0000256" key="4">
    <source>
        <dbReference type="PROSITE-ProRule" id="PRU00332"/>
    </source>
</evidence>
<evidence type="ECO:0000259" key="6">
    <source>
        <dbReference type="PROSITE" id="PS50102"/>
    </source>
</evidence>
<dbReference type="InterPro" id="IPR036390">
    <property type="entry name" value="WH_DNA-bd_sf"/>
</dbReference>
<sequence>MAETAQDVIAAADVPEKEVSNSDNANGTIAAADEKSATTEAPVNGASEDKPADKTDDKSADKTDDKPAAAETKSEEKEKDDAKSESHSPDRKRKEAPVSVSAHARHDSKRGRGGGGNRGGNRYSQVKTRFEEQPESNDPEEIRRQVEFYFSDSNLPIDAYLLTETGGPKNRPVPLKVIHNFKRMRHFQPFQIVRDAIAASKFLDLNEHDEITRKKPLHDRFTDDPAQNRGLVHSSSMPRSIYAKGFGEENKTTHLDIEAFFEPYGPLNSVRLRRKDDGEFKGSVFVEFEDEETQQRFMELDPKPQWEGKDLDVMSKQEYVDMKHEGILEGTVKPKSQVERGGHHHGRERGGSKEHYDKDDWKSRRDRDQGDDRRSGGRGGRGGRGDRGDRGRGRGRGDRGGRGRGRDDRGGGRRRSPDFRDRERRNRRDDDNEDRKRGDGDGDDAPPRRAEAEAKKNKTDADDAAHTNGGAEADAGVAKQAKAEAKADGNVAAVAQGKDDAPPAGAAKKRAREDDGETGGEAKKVKEDDAVAESKAGGVDAGTVKQEGNTPADAVVAGSGRKRGREEDGGVEAETEEHRAKRAREYTGKLEAALRKIADSTREGGMGQVKGEAEREAEAKVEVTVKNGAAGEASKQEGHA</sequence>
<dbReference type="InterPro" id="IPR045180">
    <property type="entry name" value="La_dom_prot"/>
</dbReference>
<feature type="compositionally biased region" description="Basic and acidic residues" evidence="5">
    <location>
        <begin position="47"/>
        <end position="96"/>
    </location>
</feature>
<evidence type="ECO:0000256" key="3">
    <source>
        <dbReference type="ARBA" id="ARBA00023242"/>
    </source>
</evidence>
<keyword evidence="9" id="KW-1185">Reference proteome</keyword>
<dbReference type="Pfam" id="PF05383">
    <property type="entry name" value="La"/>
    <property type="match status" value="1"/>
</dbReference>
<feature type="compositionally biased region" description="Basic and acidic residues" evidence="5">
    <location>
        <begin position="520"/>
        <end position="529"/>
    </location>
</feature>
<dbReference type="AlphaFoldDB" id="A0AAV9JAF5"/>
<comment type="subcellular location">
    <subcellularLocation>
        <location evidence="1">Nucleus</location>
    </subcellularLocation>
</comment>
<dbReference type="PRINTS" id="PR00302">
    <property type="entry name" value="LUPUSLA"/>
</dbReference>
<feature type="compositionally biased region" description="Basic and acidic residues" evidence="5">
    <location>
        <begin position="611"/>
        <end position="623"/>
    </location>
</feature>
<dbReference type="SUPFAM" id="SSF46785">
    <property type="entry name" value="Winged helix' DNA-binding domain"/>
    <property type="match status" value="1"/>
</dbReference>
<evidence type="ECO:0000259" key="7">
    <source>
        <dbReference type="PROSITE" id="PS50961"/>
    </source>
</evidence>
<organism evidence="8 9">
    <name type="scientific">Oleoguttula mirabilis</name>
    <dbReference type="NCBI Taxonomy" id="1507867"/>
    <lineage>
        <taxon>Eukaryota</taxon>
        <taxon>Fungi</taxon>
        <taxon>Dikarya</taxon>
        <taxon>Ascomycota</taxon>
        <taxon>Pezizomycotina</taxon>
        <taxon>Dothideomycetes</taxon>
        <taxon>Dothideomycetidae</taxon>
        <taxon>Mycosphaerellales</taxon>
        <taxon>Teratosphaeriaceae</taxon>
        <taxon>Oleoguttula</taxon>
    </lineage>
</organism>
<dbReference type="Gene3D" id="1.10.10.10">
    <property type="entry name" value="Winged helix-like DNA-binding domain superfamily/Winged helix DNA-binding domain"/>
    <property type="match status" value="1"/>
</dbReference>
<protein>
    <submittedName>
        <fullName evidence="8">Uncharacterized protein</fullName>
    </submittedName>
</protein>
<dbReference type="PROSITE" id="PS50961">
    <property type="entry name" value="HTH_LA"/>
    <property type="match status" value="1"/>
</dbReference>
<reference evidence="8 9" key="1">
    <citation type="submission" date="2021-11" db="EMBL/GenBank/DDBJ databases">
        <title>Black yeast isolated from Biological Soil Crust.</title>
        <authorList>
            <person name="Kurbessoian T."/>
        </authorList>
    </citation>
    <scope>NUCLEOTIDE SEQUENCE [LARGE SCALE GENOMIC DNA]</scope>
    <source>
        <strain evidence="8 9">CCFEE 5522</strain>
    </source>
</reference>
<dbReference type="InterPro" id="IPR006630">
    <property type="entry name" value="La_HTH"/>
</dbReference>
<feature type="domain" description="RRM" evidence="6">
    <location>
        <begin position="239"/>
        <end position="318"/>
    </location>
</feature>
<dbReference type="Pfam" id="PF00076">
    <property type="entry name" value="RRM_1"/>
    <property type="match status" value="1"/>
</dbReference>
<dbReference type="SMART" id="SM00360">
    <property type="entry name" value="RRM"/>
    <property type="match status" value="1"/>
</dbReference>
<gene>
    <name evidence="8" type="ORF">LTR36_007311</name>
</gene>
<dbReference type="InterPro" id="IPR002344">
    <property type="entry name" value="Lupus_La"/>
</dbReference>
<proteinExistence type="predicted"/>
<evidence type="ECO:0000313" key="8">
    <source>
        <dbReference type="EMBL" id="KAK4541779.1"/>
    </source>
</evidence>
<dbReference type="InterPro" id="IPR036388">
    <property type="entry name" value="WH-like_DNA-bd_sf"/>
</dbReference>
<feature type="domain" description="HTH La-type RNA-binding" evidence="7">
    <location>
        <begin position="132"/>
        <end position="222"/>
    </location>
</feature>
<dbReference type="PROSITE" id="PS50102">
    <property type="entry name" value="RRM"/>
    <property type="match status" value="1"/>
</dbReference>
<accession>A0AAV9JAF5</accession>
<dbReference type="GO" id="GO:0005634">
    <property type="term" value="C:nucleus"/>
    <property type="evidence" value="ECO:0007669"/>
    <property type="project" value="UniProtKB-SubCell"/>
</dbReference>